<evidence type="ECO:0000256" key="1">
    <source>
        <dbReference type="SAM" id="MobiDB-lite"/>
    </source>
</evidence>
<evidence type="ECO:0000313" key="2">
    <source>
        <dbReference type="EMBL" id="GBP29715.1"/>
    </source>
</evidence>
<name>A0A4C1UTG1_EUMVA</name>
<accession>A0A4C1UTG1</accession>
<sequence length="276" mass="31291">MASTSSSLLLTRNKTNVWLVGQTSDHLIQSKLPTTKEVLCLFFHYKIVKKQTNRNSANSAASDVISLWERAGFPTKLKKDVIKKIENKFNEWQKLKKNKENKVKRSEGLRNKEKEWQDNLEYLFDIAHADALNKITIEEDKLFLIAQRKENPGTIGGVDKEYSKNCEKRGENALSTSSPTYEAKEKGSGIPKKNFSQIPLTVHWDGKLIEDITGHKTVDRLPILVSGQGVDQLWLSQNSVMELGRRASAVYDTIVSWNLGDKIKCFASTPLRSIQV</sequence>
<evidence type="ECO:0000313" key="3">
    <source>
        <dbReference type="Proteomes" id="UP000299102"/>
    </source>
</evidence>
<proteinExistence type="predicted"/>
<dbReference type="OrthoDB" id="6626714at2759"/>
<keyword evidence="3" id="KW-1185">Reference proteome</keyword>
<dbReference type="AlphaFoldDB" id="A0A4C1UTG1"/>
<feature type="region of interest" description="Disordered" evidence="1">
    <location>
        <begin position="169"/>
        <end position="190"/>
    </location>
</feature>
<protein>
    <submittedName>
        <fullName evidence="2">Uncharacterized protein</fullName>
    </submittedName>
</protein>
<dbReference type="Proteomes" id="UP000299102">
    <property type="component" value="Unassembled WGS sequence"/>
</dbReference>
<reference evidence="2 3" key="1">
    <citation type="journal article" date="2019" name="Commun. Biol.">
        <title>The bagworm genome reveals a unique fibroin gene that provides high tensile strength.</title>
        <authorList>
            <person name="Kono N."/>
            <person name="Nakamura H."/>
            <person name="Ohtoshi R."/>
            <person name="Tomita M."/>
            <person name="Numata K."/>
            <person name="Arakawa K."/>
        </authorList>
    </citation>
    <scope>NUCLEOTIDE SEQUENCE [LARGE SCALE GENOMIC DNA]</scope>
</reference>
<dbReference type="EMBL" id="BGZK01000223">
    <property type="protein sequence ID" value="GBP29715.1"/>
    <property type="molecule type" value="Genomic_DNA"/>
</dbReference>
<comment type="caution">
    <text evidence="2">The sequence shown here is derived from an EMBL/GenBank/DDBJ whole genome shotgun (WGS) entry which is preliminary data.</text>
</comment>
<gene>
    <name evidence="2" type="ORF">EVAR_13638_1</name>
</gene>
<organism evidence="2 3">
    <name type="scientific">Eumeta variegata</name>
    <name type="common">Bagworm moth</name>
    <name type="synonym">Eumeta japonica</name>
    <dbReference type="NCBI Taxonomy" id="151549"/>
    <lineage>
        <taxon>Eukaryota</taxon>
        <taxon>Metazoa</taxon>
        <taxon>Ecdysozoa</taxon>
        <taxon>Arthropoda</taxon>
        <taxon>Hexapoda</taxon>
        <taxon>Insecta</taxon>
        <taxon>Pterygota</taxon>
        <taxon>Neoptera</taxon>
        <taxon>Endopterygota</taxon>
        <taxon>Lepidoptera</taxon>
        <taxon>Glossata</taxon>
        <taxon>Ditrysia</taxon>
        <taxon>Tineoidea</taxon>
        <taxon>Psychidae</taxon>
        <taxon>Oiketicinae</taxon>
        <taxon>Eumeta</taxon>
    </lineage>
</organism>